<evidence type="ECO:0000256" key="7">
    <source>
        <dbReference type="ARBA" id="ARBA00023136"/>
    </source>
</evidence>
<evidence type="ECO:0000256" key="1">
    <source>
        <dbReference type="ARBA" id="ARBA00004442"/>
    </source>
</evidence>
<organism evidence="11 12">
    <name type="scientific">Polynucleobacter yangtzensis</name>
    <dbReference type="NCBI Taxonomy" id="1743159"/>
    <lineage>
        <taxon>Bacteria</taxon>
        <taxon>Pseudomonadati</taxon>
        <taxon>Pseudomonadota</taxon>
        <taxon>Betaproteobacteria</taxon>
        <taxon>Burkholderiales</taxon>
        <taxon>Burkholderiaceae</taxon>
        <taxon>Polynucleobacter</taxon>
    </lineage>
</organism>
<dbReference type="InterPro" id="IPR051544">
    <property type="entry name" value="TPS_OM_transporter"/>
</dbReference>
<evidence type="ECO:0000313" key="11">
    <source>
        <dbReference type="EMBL" id="BDT79164.1"/>
    </source>
</evidence>
<evidence type="ECO:0000256" key="5">
    <source>
        <dbReference type="ARBA" id="ARBA00022692"/>
    </source>
</evidence>
<evidence type="ECO:0000256" key="3">
    <source>
        <dbReference type="ARBA" id="ARBA00022448"/>
    </source>
</evidence>
<dbReference type="InterPro" id="IPR005565">
    <property type="entry name" value="Hemolysn_activator_HlyB_C"/>
</dbReference>
<dbReference type="Pfam" id="PF03865">
    <property type="entry name" value="ShlB"/>
    <property type="match status" value="1"/>
</dbReference>
<keyword evidence="3" id="KW-0813">Transport</keyword>
<dbReference type="Gene3D" id="3.10.20.310">
    <property type="entry name" value="membrane protein fhac"/>
    <property type="match status" value="1"/>
</dbReference>
<feature type="domain" description="POTRA" evidence="10">
    <location>
        <begin position="38"/>
        <end position="112"/>
    </location>
</feature>
<evidence type="ECO:0000313" key="12">
    <source>
        <dbReference type="Proteomes" id="UP001211204"/>
    </source>
</evidence>
<feature type="region of interest" description="Disordered" evidence="9">
    <location>
        <begin position="1"/>
        <end position="33"/>
    </location>
</feature>
<dbReference type="Gene3D" id="2.40.160.50">
    <property type="entry name" value="membrane protein fhac: a member of the omp85/tpsb transporter family"/>
    <property type="match status" value="1"/>
</dbReference>
<dbReference type="PANTHER" id="PTHR34597:SF1">
    <property type="entry name" value="HEME_HEMOPEXIN TRANSPORTER PROTEIN HUXB"/>
    <property type="match status" value="1"/>
</dbReference>
<name>A0ABM8CMN6_9BURK</name>
<dbReference type="PROSITE" id="PS51779">
    <property type="entry name" value="POTRA"/>
    <property type="match status" value="1"/>
</dbReference>
<reference evidence="11 12" key="1">
    <citation type="submission" date="2022-11" db="EMBL/GenBank/DDBJ databases">
        <title>Complete Genome Sequences of three Polynucleobacter sp. Subcluster PnecC Strains KF022, KF023, and KF032 Isolated from a Shallow Eutrophic Lake in Japan.</title>
        <authorList>
            <person name="Ogata Y."/>
            <person name="Watanabe K."/>
            <person name="Takemine S."/>
            <person name="Shindo C."/>
            <person name="Kurokawa R."/>
            <person name="Suda W."/>
        </authorList>
    </citation>
    <scope>NUCLEOTIDE SEQUENCE [LARGE SCALE GENOMIC DNA]</scope>
    <source>
        <strain evidence="11 12">KF032</strain>
    </source>
</reference>
<evidence type="ECO:0000256" key="8">
    <source>
        <dbReference type="ARBA" id="ARBA00023237"/>
    </source>
</evidence>
<dbReference type="InterPro" id="IPR034746">
    <property type="entry name" value="POTRA"/>
</dbReference>
<evidence type="ECO:0000256" key="4">
    <source>
        <dbReference type="ARBA" id="ARBA00022452"/>
    </source>
</evidence>
<keyword evidence="12" id="KW-1185">Reference proteome</keyword>
<gene>
    <name evidence="11" type="primary">hxuB</name>
    <name evidence="11" type="ORF">PKF032_10520</name>
</gene>
<accession>A0ABM8CMN6</accession>
<evidence type="ECO:0000256" key="2">
    <source>
        <dbReference type="ARBA" id="ARBA00009055"/>
    </source>
</evidence>
<dbReference type="Proteomes" id="UP001211204">
    <property type="component" value="Chromosome"/>
</dbReference>
<dbReference type="InterPro" id="IPR013686">
    <property type="entry name" value="Polypept-transport_assoc_ShlB"/>
</dbReference>
<keyword evidence="7" id="KW-0472">Membrane</keyword>
<evidence type="ECO:0000259" key="10">
    <source>
        <dbReference type="PROSITE" id="PS51779"/>
    </source>
</evidence>
<keyword evidence="8" id="KW-0998">Cell outer membrane</keyword>
<evidence type="ECO:0000256" key="6">
    <source>
        <dbReference type="ARBA" id="ARBA00022927"/>
    </source>
</evidence>
<comment type="subcellular location">
    <subcellularLocation>
        <location evidence="1">Cell outer membrane</location>
    </subcellularLocation>
</comment>
<dbReference type="Pfam" id="PF08479">
    <property type="entry name" value="POTRA_2"/>
    <property type="match status" value="1"/>
</dbReference>
<comment type="similarity">
    <text evidence="2">Belongs to the TPS (TC 1.B.20) family.</text>
</comment>
<dbReference type="PANTHER" id="PTHR34597">
    <property type="entry name" value="SLR1661 PROTEIN"/>
    <property type="match status" value="1"/>
</dbReference>
<proteinExistence type="inferred from homology"/>
<keyword evidence="5" id="KW-0812">Transmembrane</keyword>
<keyword evidence="6" id="KW-0653">Protein transport</keyword>
<keyword evidence="4" id="KW-1134">Transmembrane beta strand</keyword>
<dbReference type="EMBL" id="AP026974">
    <property type="protein sequence ID" value="BDT79164.1"/>
    <property type="molecule type" value="Genomic_DNA"/>
</dbReference>
<protein>
    <submittedName>
        <fullName evidence="11">Hemolysin secretion protein ShlB</fullName>
    </submittedName>
</protein>
<evidence type="ECO:0000256" key="9">
    <source>
        <dbReference type="SAM" id="MobiDB-lite"/>
    </source>
</evidence>
<sequence>MQQNRELEPTAPLLPDATRNVSPLEVKPSTPPPGQLTFVVKQFEFTGNTKIPTSDLDRLAAGLINTPITFDDLGLLTNAITQYYRERGWLVRAVVPKQDITAGVVRIQLIEAKLGGISIDNRSKRISNARVEEWIYARIPRATELSLDQLDFALLTLNDLPDISVSSSLQSGAQPGDTILVLTVEDKPLFNGQVSVDNYGDANSGKIRTSVLANANGPLGIGDQLSAYGMYSEGNSYGRLSFTAPVGSGGLRMGVNGSTMAYRVLNQSFQSLYANGIANTGGVEGSMPLIRSRPKNLITTFGWNYSEFKNWTRFGVSQDQTYSTSVAQVGLNGNLLDDILGGGINTGLFNVSGGDISRNINGPYSTYYGVAGSFAKARYAFTRLQSVTEEVTAYVSVSGQMASKNMDSSEQLYLGGPMNVRAYGSGQGAATQGNLTTVELRRNLPYQTQVAGFYDIGNVQAWKFNNPALSQYSNNYVLQGAGVSLAWLGPYNLNVKGAFAMRTGGLSPSVTNYLTQNGGLSSHRFWITATLPI</sequence>